<dbReference type="RefSeq" id="WP_242971673.1">
    <property type="nucleotide sequence ID" value="NZ_CP025197.1"/>
</dbReference>
<reference evidence="1 2" key="1">
    <citation type="submission" date="2017-12" db="EMBL/GenBank/DDBJ databases">
        <title>Complete genome sequence of Herbivorax saccincola GGR1, a novel Cellulosome-producing hydrolytic bacterium in a thermophilic biogas plant, established by Illumina and Nanopore MinION sequencing.</title>
        <authorList>
            <person name="Pechtl A."/>
            <person name="Ruckert C."/>
            <person name="Koeck D.E."/>
            <person name="Maus I."/>
            <person name="Winkler A."/>
            <person name="Kalinowski J."/>
            <person name="Puhler A."/>
            <person name="Schwarz W.W."/>
            <person name="Zverlov V.V."/>
            <person name="Schluter A."/>
            <person name="Liebl W."/>
        </authorList>
    </citation>
    <scope>NUCLEOTIDE SEQUENCE [LARGE SCALE GENOMIC DNA]</scope>
    <source>
        <strain evidence="2">SR1</strain>
    </source>
</reference>
<dbReference type="Proteomes" id="UP000233534">
    <property type="component" value="Chromosome"/>
</dbReference>
<dbReference type="AlphaFoldDB" id="A0A2K9E9R4"/>
<dbReference type="PROSITE" id="PS50818">
    <property type="entry name" value="INTEIN_C_TER"/>
    <property type="match status" value="1"/>
</dbReference>
<dbReference type="Pfam" id="PF07591">
    <property type="entry name" value="PT-HINT"/>
    <property type="match status" value="1"/>
</dbReference>
<dbReference type="NCBIfam" id="TIGR01443">
    <property type="entry name" value="intein_Cterm"/>
    <property type="match status" value="1"/>
</dbReference>
<keyword evidence="2" id="KW-1185">Reference proteome</keyword>
<dbReference type="InterPro" id="IPR030934">
    <property type="entry name" value="Intein_C"/>
</dbReference>
<dbReference type="Gene3D" id="2.170.16.10">
    <property type="entry name" value="Hedgehog/Intein (Hint) domain"/>
    <property type="match status" value="1"/>
</dbReference>
<protein>
    <submittedName>
        <fullName evidence="1">Uncharacterized protein</fullName>
    </submittedName>
</protein>
<name>A0A2K9E9R4_9FIRM</name>
<evidence type="ECO:0000313" key="1">
    <source>
        <dbReference type="EMBL" id="AUG56764.1"/>
    </source>
</evidence>
<dbReference type="InterPro" id="IPR036844">
    <property type="entry name" value="Hint_dom_sf"/>
</dbReference>
<proteinExistence type="predicted"/>
<dbReference type="EMBL" id="CP025197">
    <property type="protein sequence ID" value="AUG56764.1"/>
    <property type="molecule type" value="Genomic_DNA"/>
</dbReference>
<dbReference type="SUPFAM" id="SSF51294">
    <property type="entry name" value="Hedgehog/intein (Hint) domain"/>
    <property type="match status" value="1"/>
</dbReference>
<accession>A0A2K9E9R4</accession>
<sequence length="162" mass="18378">MTLSGWVAAGDIEAGDKVYLYSGEGREVKEVRFEYLDTPIKVYNFEVEDWHTYFVSEQDVFVHNSCKGKGNSRTSSKYEDITSKRSRYTNKSTDVTKVEFEKNLLENGWTKSISKDGKTIILEKDGAKYVLRDFSKSTGGPTADFYKAGSKSFYIKIRLGGN</sequence>
<organism evidence="1 2">
    <name type="scientific">Acetivibrio saccincola</name>
    <dbReference type="NCBI Taxonomy" id="1677857"/>
    <lineage>
        <taxon>Bacteria</taxon>
        <taxon>Bacillati</taxon>
        <taxon>Bacillota</taxon>
        <taxon>Clostridia</taxon>
        <taxon>Eubacteriales</taxon>
        <taxon>Oscillospiraceae</taxon>
        <taxon>Acetivibrio</taxon>
    </lineage>
</organism>
<evidence type="ECO:0000313" key="2">
    <source>
        <dbReference type="Proteomes" id="UP000233534"/>
    </source>
</evidence>
<gene>
    <name evidence="1" type="ORF">HVS_04110</name>
</gene>
<dbReference type="KEGG" id="hsc:HVS_04110"/>